<dbReference type="eggNOG" id="COG1674">
    <property type="taxonomic scope" value="Bacteria"/>
</dbReference>
<evidence type="ECO:0000313" key="8">
    <source>
        <dbReference type="Proteomes" id="UP000029067"/>
    </source>
</evidence>
<evidence type="ECO:0000313" key="7">
    <source>
        <dbReference type="EMBL" id="KFI65808.1"/>
    </source>
</evidence>
<dbReference type="AlphaFoldDB" id="A0A087B458"/>
<sequence length="564" mass="60652">MEETNQRGMARRSAILRRCARIMPVAAQGIMLVILMANRQWVFALMVGAGCVGTAAALASGRDRPSHPFGMSQSEPPSPAGSQARLASSSLEDLLDLTADSLPFRTIAHRWLTAGGSCSVPIGLGQSGATACLDLAQQGPHAMVAGTTGSGKSILLQDWCLALAATLPPWRMQFVLLDFKGGAALDSLAALPHVRGCVNDLDLPYATRALLALERELTHRERLAASLRCPDLMESAQAPPRLVIVVDEFHMVHEQLPDYMDRLVRIASLGRSLGMHLIACTQNPLGQISASMKANINCRICLRVRDGLQSQEMIGSQEAARLPAAAPGLAFVLHDEQPVLMRCARPRDLEATIAHIETCHILFGRERDGLLFTPPLPCSVDTVSLGPPPRGCLPLGLSDDGVAYDPAWIDSSMGNLALIGSRTHGVHEVLQALDEQAHRAGLDVACVADADRLLDPLAMDAEAIAFRDRLADHRAWTIFTLQSGRRLRVPEHCAMRLVFPTGDRSVDLGNGIPARVLAALSSEDYRIPGRGILLNGDQASPLQCIRQGPDGVPGPERWESAQNP</sequence>
<proteinExistence type="predicted"/>
<organism evidence="7 8">
    <name type="scientific">Bifidobacterium cuniculi</name>
    <dbReference type="NCBI Taxonomy" id="1688"/>
    <lineage>
        <taxon>Bacteria</taxon>
        <taxon>Bacillati</taxon>
        <taxon>Actinomycetota</taxon>
        <taxon>Actinomycetes</taxon>
        <taxon>Bifidobacteriales</taxon>
        <taxon>Bifidobacteriaceae</taxon>
        <taxon>Bifidobacterium</taxon>
    </lineage>
</organism>
<feature type="binding site" evidence="3">
    <location>
        <begin position="146"/>
        <end position="153"/>
    </location>
    <ligand>
        <name>ATP</name>
        <dbReference type="ChEBI" id="CHEBI:30616"/>
    </ligand>
</feature>
<gene>
    <name evidence="7" type="ORF">BCUN_0303</name>
</gene>
<feature type="domain" description="FtsK" evidence="6">
    <location>
        <begin position="128"/>
        <end position="311"/>
    </location>
</feature>
<feature type="transmembrane region" description="Helical" evidence="5">
    <location>
        <begin position="20"/>
        <end position="37"/>
    </location>
</feature>
<evidence type="ECO:0000256" key="3">
    <source>
        <dbReference type="PROSITE-ProRule" id="PRU00289"/>
    </source>
</evidence>
<comment type="caution">
    <text evidence="7">The sequence shown here is derived from an EMBL/GenBank/DDBJ whole genome shotgun (WGS) entry which is preliminary data.</text>
</comment>
<dbReference type="Pfam" id="PF01580">
    <property type="entry name" value="FtsK_SpoIIIE"/>
    <property type="match status" value="1"/>
</dbReference>
<evidence type="ECO:0000256" key="5">
    <source>
        <dbReference type="SAM" id="Phobius"/>
    </source>
</evidence>
<accession>A0A087B458</accession>
<evidence type="ECO:0000256" key="4">
    <source>
        <dbReference type="SAM" id="MobiDB-lite"/>
    </source>
</evidence>
<dbReference type="PANTHER" id="PTHR22683:SF1">
    <property type="entry name" value="TYPE VII SECRETION SYSTEM PROTEIN ESSC"/>
    <property type="match status" value="1"/>
</dbReference>
<dbReference type="CDD" id="cd01127">
    <property type="entry name" value="TrwB_TraG_TraD_VirD4"/>
    <property type="match status" value="1"/>
</dbReference>
<keyword evidence="1 3" id="KW-0547">Nucleotide-binding</keyword>
<keyword evidence="8" id="KW-1185">Reference proteome</keyword>
<keyword evidence="5" id="KW-0812">Transmembrane</keyword>
<dbReference type="PANTHER" id="PTHR22683">
    <property type="entry name" value="SPORULATION PROTEIN RELATED"/>
    <property type="match status" value="1"/>
</dbReference>
<dbReference type="PROSITE" id="PS50901">
    <property type="entry name" value="FTSK"/>
    <property type="match status" value="1"/>
</dbReference>
<name>A0A087B458_9BIFI</name>
<dbReference type="Gene3D" id="3.40.50.300">
    <property type="entry name" value="P-loop containing nucleotide triphosphate hydrolases"/>
    <property type="match status" value="1"/>
</dbReference>
<protein>
    <submittedName>
        <fullName evidence="7">DNA segregation ATPase</fullName>
    </submittedName>
</protein>
<dbReference type="Proteomes" id="UP000029067">
    <property type="component" value="Unassembled WGS sequence"/>
</dbReference>
<dbReference type="InterPro" id="IPR002543">
    <property type="entry name" value="FtsK_dom"/>
</dbReference>
<reference evidence="7 8" key="1">
    <citation type="submission" date="2014-03" db="EMBL/GenBank/DDBJ databases">
        <title>Genomics of Bifidobacteria.</title>
        <authorList>
            <person name="Ventura M."/>
            <person name="Milani C."/>
            <person name="Lugli G.A."/>
        </authorList>
    </citation>
    <scope>NUCLEOTIDE SEQUENCE [LARGE SCALE GENOMIC DNA]</scope>
    <source>
        <strain evidence="7 8">LMG 10738</strain>
    </source>
</reference>
<dbReference type="GO" id="GO:0003677">
    <property type="term" value="F:DNA binding"/>
    <property type="evidence" value="ECO:0007669"/>
    <property type="project" value="InterPro"/>
</dbReference>
<dbReference type="RefSeq" id="WP_238552285.1">
    <property type="nucleotide sequence ID" value="NZ_JGYV01000001.1"/>
</dbReference>
<feature type="region of interest" description="Disordered" evidence="4">
    <location>
        <begin position="63"/>
        <end position="84"/>
    </location>
</feature>
<keyword evidence="5" id="KW-1133">Transmembrane helix</keyword>
<evidence type="ECO:0000259" key="6">
    <source>
        <dbReference type="PROSITE" id="PS50901"/>
    </source>
</evidence>
<dbReference type="SUPFAM" id="SSF52540">
    <property type="entry name" value="P-loop containing nucleoside triphosphate hydrolases"/>
    <property type="match status" value="1"/>
</dbReference>
<keyword evidence="2 3" id="KW-0067">ATP-binding</keyword>
<dbReference type="GO" id="GO:0005524">
    <property type="term" value="F:ATP binding"/>
    <property type="evidence" value="ECO:0007669"/>
    <property type="project" value="UniProtKB-UniRule"/>
</dbReference>
<dbReference type="InterPro" id="IPR050206">
    <property type="entry name" value="FtsK/SpoIIIE/SftA"/>
</dbReference>
<evidence type="ECO:0000256" key="1">
    <source>
        <dbReference type="ARBA" id="ARBA00022741"/>
    </source>
</evidence>
<keyword evidence="5" id="KW-0472">Membrane</keyword>
<dbReference type="InterPro" id="IPR027417">
    <property type="entry name" value="P-loop_NTPase"/>
</dbReference>
<dbReference type="EMBL" id="JGYV01000001">
    <property type="protein sequence ID" value="KFI65808.1"/>
    <property type="molecule type" value="Genomic_DNA"/>
</dbReference>
<evidence type="ECO:0000256" key="2">
    <source>
        <dbReference type="ARBA" id="ARBA00022840"/>
    </source>
</evidence>
<dbReference type="STRING" id="1688.BCUN_0303"/>